<comment type="caution">
    <text evidence="1">The sequence shown here is derived from an EMBL/GenBank/DDBJ whole genome shotgun (WGS) entry which is preliminary data.</text>
</comment>
<protein>
    <recommendedName>
        <fullName evidence="3">Deacylase</fullName>
    </recommendedName>
</protein>
<accession>A0ABQ1L9Q3</accession>
<evidence type="ECO:0008006" key="3">
    <source>
        <dbReference type="Google" id="ProtNLM"/>
    </source>
</evidence>
<dbReference type="EMBL" id="BMEC01000001">
    <property type="protein sequence ID" value="GGC19123.1"/>
    <property type="molecule type" value="Genomic_DNA"/>
</dbReference>
<sequence>MSDAKAQEKDSTIDARFIIPELFIGRIVPNHLNYPPAYPRIGAGITYYKQSNSNTSVNRYFRNPMMGVHASFHYLGNANVFGNEISVLPVIGFPMNKGMFQFGLGFSYFTKMYKDNKLNEAVGSHFTWAFHSFYYRHFLLSSGKTLRMGFGFVHGSNGHTQLPNFGINSAVISIGIYNKPAILRGIKDTTDTRNLRRISISTNTGWGFHEFGGTSGPVGGGKKAVYSSSLTAGIVFKNQFRWSAGFGIRHYEHFADSIASNPELQALNISPNNYYFIMGAEFLIHHVGLSFEGGINLYKPFYEHFAARYESKNSIKYHLRGIFQTRLGIRLYLLNTSKQPRHNLYLAPYLNANLSKADFSELSVGYVYNFRK</sequence>
<keyword evidence="2" id="KW-1185">Reference proteome</keyword>
<dbReference type="Gene3D" id="2.40.160.20">
    <property type="match status" value="1"/>
</dbReference>
<dbReference type="Pfam" id="PF09411">
    <property type="entry name" value="PagL"/>
    <property type="match status" value="1"/>
</dbReference>
<dbReference type="InterPro" id="IPR018550">
    <property type="entry name" value="Lipid-A_deacylase-rel"/>
</dbReference>
<gene>
    <name evidence="1" type="ORF">GCM10011506_00160</name>
</gene>
<dbReference type="Proteomes" id="UP000636010">
    <property type="component" value="Unassembled WGS sequence"/>
</dbReference>
<reference evidence="2" key="1">
    <citation type="journal article" date="2019" name="Int. J. Syst. Evol. Microbiol.">
        <title>The Global Catalogue of Microorganisms (GCM) 10K type strain sequencing project: providing services to taxonomists for standard genome sequencing and annotation.</title>
        <authorList>
            <consortium name="The Broad Institute Genomics Platform"/>
            <consortium name="The Broad Institute Genome Sequencing Center for Infectious Disease"/>
            <person name="Wu L."/>
            <person name="Ma J."/>
        </authorList>
    </citation>
    <scope>NUCLEOTIDE SEQUENCE [LARGE SCALE GENOMIC DNA]</scope>
    <source>
        <strain evidence="2">CGMCC 1.10832</strain>
    </source>
</reference>
<dbReference type="RefSeq" id="WP_188459748.1">
    <property type="nucleotide sequence ID" value="NZ_BAABHU010000001.1"/>
</dbReference>
<evidence type="ECO:0000313" key="2">
    <source>
        <dbReference type="Proteomes" id="UP000636010"/>
    </source>
</evidence>
<proteinExistence type="predicted"/>
<organism evidence="1 2">
    <name type="scientific">Marivirga lumbricoides</name>
    <dbReference type="NCBI Taxonomy" id="1046115"/>
    <lineage>
        <taxon>Bacteria</taxon>
        <taxon>Pseudomonadati</taxon>
        <taxon>Bacteroidota</taxon>
        <taxon>Cytophagia</taxon>
        <taxon>Cytophagales</taxon>
        <taxon>Marivirgaceae</taxon>
        <taxon>Marivirga</taxon>
    </lineage>
</organism>
<name>A0ABQ1L9Q3_9BACT</name>
<evidence type="ECO:0000313" key="1">
    <source>
        <dbReference type="EMBL" id="GGC19123.1"/>
    </source>
</evidence>